<accession>A0A8B6X987</accession>
<dbReference type="GO" id="GO:0016020">
    <property type="term" value="C:membrane"/>
    <property type="evidence" value="ECO:0007669"/>
    <property type="project" value="TreeGrafter"/>
</dbReference>
<reference evidence="3" key="1">
    <citation type="journal article" date="1992" name="Protein Eng.">
        <title>The alpha/beta hydrolase fold.</title>
        <authorList>
            <person name="Ollis D.L."/>
            <person name="Cheah E."/>
            <person name="Cygler M."/>
            <person name="Dijkstra B."/>
            <person name="Frolow F."/>
            <person name="Franken S.M."/>
            <person name="Harel M."/>
            <person name="Remington S.J."/>
            <person name="Silman I."/>
            <person name="Schrag J. et al."/>
        </authorList>
    </citation>
    <scope>NUCLEOTIDE SEQUENCE</scope>
</reference>
<dbReference type="InterPro" id="IPR000073">
    <property type="entry name" value="AB_hydrolase_1"/>
</dbReference>
<dbReference type="Proteomes" id="UP000675920">
    <property type="component" value="Unplaced"/>
</dbReference>
<dbReference type="InterPro" id="IPR029058">
    <property type="entry name" value="AB_hydrolase_fold"/>
</dbReference>
<proteinExistence type="predicted"/>
<feature type="domain" description="AB hydrolase-1" evidence="1">
    <location>
        <begin position="37"/>
        <end position="376"/>
    </location>
</feature>
<evidence type="ECO:0000313" key="2">
    <source>
        <dbReference type="Proteomes" id="UP000675920"/>
    </source>
</evidence>
<dbReference type="PANTHER" id="PTHR43798:SF33">
    <property type="entry name" value="HYDROLASE, PUTATIVE (AFU_ORTHOLOGUE AFUA_2G14860)-RELATED"/>
    <property type="match status" value="1"/>
</dbReference>
<evidence type="ECO:0000259" key="1">
    <source>
        <dbReference type="Pfam" id="PF00561"/>
    </source>
</evidence>
<evidence type="ECO:0000313" key="3">
    <source>
        <dbReference type="RefSeq" id="WP_051378514.1"/>
    </source>
</evidence>
<keyword evidence="3" id="KW-0378">Hydrolase</keyword>
<dbReference type="Pfam" id="PF00561">
    <property type="entry name" value="Abhydrolase_1"/>
    <property type="match status" value="1"/>
</dbReference>
<dbReference type="PANTHER" id="PTHR43798">
    <property type="entry name" value="MONOACYLGLYCEROL LIPASE"/>
    <property type="match status" value="1"/>
</dbReference>
<dbReference type="RefSeq" id="WP_051378514.1">
    <property type="nucleotide sequence ID" value="NZ_AXWS01000008.1"/>
</dbReference>
<keyword evidence="2" id="KW-1185">Reference proteome</keyword>
<dbReference type="GO" id="GO:0016787">
    <property type="term" value="F:hydrolase activity"/>
    <property type="evidence" value="ECO:0007669"/>
    <property type="project" value="UniProtKB-KW"/>
</dbReference>
<reference evidence="3" key="2">
    <citation type="submission" date="2025-08" db="UniProtKB">
        <authorList>
            <consortium name="RefSeq"/>
        </authorList>
    </citation>
    <scope>IDENTIFICATION</scope>
</reference>
<name>A0A8B6X987_9BURK</name>
<dbReference type="SUPFAM" id="SSF53474">
    <property type="entry name" value="alpha/beta-Hydrolases"/>
    <property type="match status" value="1"/>
</dbReference>
<protein>
    <submittedName>
        <fullName evidence="3">Alpha/beta fold hydrolase</fullName>
    </submittedName>
</protein>
<dbReference type="AlphaFoldDB" id="A0A8B6X987"/>
<dbReference type="InterPro" id="IPR050266">
    <property type="entry name" value="AB_hydrolase_sf"/>
</dbReference>
<dbReference type="Gene3D" id="3.40.50.1820">
    <property type="entry name" value="alpha/beta hydrolase"/>
    <property type="match status" value="2"/>
</dbReference>
<organism evidence="2 3">
    <name type="scientific">Derxia gummosa DSM 723</name>
    <dbReference type="NCBI Taxonomy" id="1121388"/>
    <lineage>
        <taxon>Bacteria</taxon>
        <taxon>Pseudomonadati</taxon>
        <taxon>Pseudomonadota</taxon>
        <taxon>Betaproteobacteria</taxon>
        <taxon>Burkholderiales</taxon>
        <taxon>Alcaligenaceae</taxon>
        <taxon>Derxia</taxon>
    </lineage>
</organism>
<sequence length="414" mass="44554">MNENPSPEPLAALSMTAHGFHRLAASRWRARQPRARLICAHGLTRNRHDFDPLARGLHDSVEVVTFDFSGRGDSDRLAAPTDYGFSQYELDAMSVLSVCEQAHADDLALARRLVAGPGRDGVAQVRSRRAPPRLSWWQRLLGVRLPITEVNFDDTMPGQRATATAGAAVRGGGAGWPGEVAGRHGDDLSRVEAAARLPLVWLGTSMGGLVGLMLAARANSPIDALVLNDVGPMVPWGGIARLSSYVGRHTRFDSQDDVEAHLRDVCRDFGPLTDEQWAALAATSAEDDGKGGRALRYDPAIARGLALGGGLIGRTGLRWWEGVDLWHLWEQVRCPVLVLRGAESDILPETVAREMQRRRPGTRMVEFPGVGHAPALVDAMQIAAVRGFVLEQGAVPAASDDSAPPAWGLARAGI</sequence>